<evidence type="ECO:0000256" key="6">
    <source>
        <dbReference type="ARBA" id="ARBA00023065"/>
    </source>
</evidence>
<dbReference type="PANTHER" id="PTHR32507:SF8">
    <property type="entry name" value="CNH1P"/>
    <property type="match status" value="1"/>
</dbReference>
<keyword evidence="5 8" id="KW-1133">Transmembrane helix</keyword>
<keyword evidence="11" id="KW-1185">Reference proteome</keyword>
<feature type="domain" description="Cation/H+ exchanger transmembrane" evidence="9">
    <location>
        <begin position="14"/>
        <end position="388"/>
    </location>
</feature>
<proteinExistence type="predicted"/>
<dbReference type="GO" id="GO:0005886">
    <property type="term" value="C:plasma membrane"/>
    <property type="evidence" value="ECO:0007669"/>
    <property type="project" value="UniProtKB-SubCell"/>
</dbReference>
<organism evidence="10 11">
    <name type="scientific">Microbulbifer marinus</name>
    <dbReference type="NCBI Taxonomy" id="658218"/>
    <lineage>
        <taxon>Bacteria</taxon>
        <taxon>Pseudomonadati</taxon>
        <taxon>Pseudomonadota</taxon>
        <taxon>Gammaproteobacteria</taxon>
        <taxon>Cellvibrionales</taxon>
        <taxon>Microbulbiferaceae</taxon>
        <taxon>Microbulbifer</taxon>
    </lineage>
</organism>
<gene>
    <name evidence="10" type="ORF">SAMN05216562_1174</name>
</gene>
<dbReference type="Pfam" id="PF00999">
    <property type="entry name" value="Na_H_Exchanger"/>
    <property type="match status" value="1"/>
</dbReference>
<protein>
    <submittedName>
        <fullName evidence="10">Sodium/proton antiporter, CPA1 family</fullName>
    </submittedName>
</protein>
<name>A0A1H3WYB3_9GAMM</name>
<evidence type="ECO:0000256" key="1">
    <source>
        <dbReference type="ARBA" id="ARBA00004651"/>
    </source>
</evidence>
<feature type="transmembrane region" description="Helical" evidence="8">
    <location>
        <begin position="31"/>
        <end position="53"/>
    </location>
</feature>
<feature type="transmembrane region" description="Helical" evidence="8">
    <location>
        <begin position="191"/>
        <end position="213"/>
    </location>
</feature>
<evidence type="ECO:0000256" key="3">
    <source>
        <dbReference type="ARBA" id="ARBA00022449"/>
    </source>
</evidence>
<feature type="transmembrane region" description="Helical" evidence="8">
    <location>
        <begin position="92"/>
        <end position="112"/>
    </location>
</feature>
<evidence type="ECO:0000256" key="5">
    <source>
        <dbReference type="ARBA" id="ARBA00022989"/>
    </source>
</evidence>
<evidence type="ECO:0000313" key="11">
    <source>
        <dbReference type="Proteomes" id="UP000198658"/>
    </source>
</evidence>
<sequence>MSYANLSIVALFIFCYSILSRRVARTPFNGALVFTFAGFVLGGYGLGLLDLAIDSDGLRILAESALALLLFTEAAGANLSVLRQAVAIPRRLLLLVLPLKIFIGYLCGLLLFDDLSHFEIAVLATLLAPTDAALGKAVVTNPAVPAYIRESLNVESGLNDGLCVPILFVFLALATGTAAPDTTPVLALELTLGELGTGLAVGLSMTTVMALVMRAANARGWITETWRQLPVIGIALSCFGVAQWLDGSGFIAAFSGGLLFGWIARQQKHEFLASAEGAGDTLTLLTWVVFGAAVIGKLFHEVTWQVVLYAVLSLTVVRILPVILCLTGTSATWRERLFMGWFGPRGLASIVFAVVVLNQNLPGGDIIIVTAACTILFSVIAHGITANRLIHMLRKYDNRAKR</sequence>
<evidence type="ECO:0000313" key="10">
    <source>
        <dbReference type="EMBL" id="SDZ91374.1"/>
    </source>
</evidence>
<dbReference type="EMBL" id="FNQO01000001">
    <property type="protein sequence ID" value="SDZ91374.1"/>
    <property type="molecule type" value="Genomic_DNA"/>
</dbReference>
<comment type="subcellular location">
    <subcellularLocation>
        <location evidence="1">Cell membrane</location>
        <topology evidence="1">Multi-pass membrane protein</topology>
    </subcellularLocation>
</comment>
<evidence type="ECO:0000256" key="2">
    <source>
        <dbReference type="ARBA" id="ARBA00022448"/>
    </source>
</evidence>
<feature type="transmembrane region" description="Helical" evidence="8">
    <location>
        <begin position="277"/>
        <end position="300"/>
    </location>
</feature>
<keyword evidence="3" id="KW-0050">Antiport</keyword>
<feature type="transmembrane region" description="Helical" evidence="8">
    <location>
        <begin position="160"/>
        <end position="179"/>
    </location>
</feature>
<dbReference type="GO" id="GO:1902600">
    <property type="term" value="P:proton transmembrane transport"/>
    <property type="evidence" value="ECO:0007669"/>
    <property type="project" value="InterPro"/>
</dbReference>
<keyword evidence="4 8" id="KW-0812">Transmembrane</keyword>
<keyword evidence="6" id="KW-0406">Ion transport</keyword>
<feature type="transmembrane region" description="Helical" evidence="8">
    <location>
        <begin position="306"/>
        <end position="326"/>
    </location>
</feature>
<dbReference type="GO" id="GO:0015297">
    <property type="term" value="F:antiporter activity"/>
    <property type="evidence" value="ECO:0007669"/>
    <property type="project" value="UniProtKB-KW"/>
</dbReference>
<feature type="transmembrane region" description="Helical" evidence="8">
    <location>
        <begin position="338"/>
        <end position="357"/>
    </location>
</feature>
<keyword evidence="7 8" id="KW-0472">Membrane</keyword>
<accession>A0A1H3WYB3</accession>
<feature type="transmembrane region" description="Helical" evidence="8">
    <location>
        <begin position="363"/>
        <end position="385"/>
    </location>
</feature>
<feature type="transmembrane region" description="Helical" evidence="8">
    <location>
        <begin position="6"/>
        <end position="24"/>
    </location>
</feature>
<dbReference type="Proteomes" id="UP000198658">
    <property type="component" value="Unassembled WGS sequence"/>
</dbReference>
<evidence type="ECO:0000256" key="4">
    <source>
        <dbReference type="ARBA" id="ARBA00022692"/>
    </source>
</evidence>
<feature type="transmembrane region" description="Helical" evidence="8">
    <location>
        <begin position="248"/>
        <end position="265"/>
    </location>
</feature>
<dbReference type="PANTHER" id="PTHR32507">
    <property type="entry name" value="NA(+)/H(+) ANTIPORTER 1"/>
    <property type="match status" value="1"/>
</dbReference>
<dbReference type="RefSeq" id="WP_091386043.1">
    <property type="nucleotide sequence ID" value="NZ_FNQO01000001.1"/>
</dbReference>
<evidence type="ECO:0000259" key="9">
    <source>
        <dbReference type="Pfam" id="PF00999"/>
    </source>
</evidence>
<evidence type="ECO:0000256" key="8">
    <source>
        <dbReference type="SAM" id="Phobius"/>
    </source>
</evidence>
<evidence type="ECO:0000256" key="7">
    <source>
        <dbReference type="ARBA" id="ARBA00023136"/>
    </source>
</evidence>
<feature type="transmembrane region" description="Helical" evidence="8">
    <location>
        <begin position="59"/>
        <end position="80"/>
    </location>
</feature>
<dbReference type="AlphaFoldDB" id="A0A1H3WYB3"/>
<dbReference type="InterPro" id="IPR006153">
    <property type="entry name" value="Cation/H_exchanger_TM"/>
</dbReference>
<reference evidence="11" key="1">
    <citation type="submission" date="2016-10" db="EMBL/GenBank/DDBJ databases">
        <authorList>
            <person name="Varghese N."/>
            <person name="Submissions S."/>
        </authorList>
    </citation>
    <scope>NUCLEOTIDE SEQUENCE [LARGE SCALE GENOMIC DNA]</scope>
    <source>
        <strain evidence="11">CGMCC 1.10657</strain>
    </source>
</reference>
<keyword evidence="2" id="KW-0813">Transport</keyword>
<dbReference type="OrthoDB" id="9810759at2"/>